<dbReference type="GO" id="GO:0050661">
    <property type="term" value="F:NADP binding"/>
    <property type="evidence" value="ECO:0007669"/>
    <property type="project" value="InterPro"/>
</dbReference>
<evidence type="ECO:0000313" key="6">
    <source>
        <dbReference type="EMBL" id="RDL35400.1"/>
    </source>
</evidence>
<dbReference type="EMBL" id="NPIC01000006">
    <property type="protein sequence ID" value="RDL35400.1"/>
    <property type="molecule type" value="Genomic_DNA"/>
</dbReference>
<dbReference type="AlphaFoldDB" id="A0A370TJ79"/>
<dbReference type="Pfam" id="PF00743">
    <property type="entry name" value="FMO-like"/>
    <property type="match status" value="1"/>
</dbReference>
<feature type="region of interest" description="Disordered" evidence="5">
    <location>
        <begin position="302"/>
        <end position="324"/>
    </location>
</feature>
<evidence type="ECO:0000256" key="3">
    <source>
        <dbReference type="ARBA" id="ARBA00022827"/>
    </source>
</evidence>
<dbReference type="RefSeq" id="XP_031868223.1">
    <property type="nucleotide sequence ID" value="XM_032015954.1"/>
</dbReference>
<keyword evidence="3" id="KW-0274">FAD</keyword>
<organism evidence="6 7">
    <name type="scientific">Venustampulla echinocandica</name>
    <dbReference type="NCBI Taxonomy" id="2656787"/>
    <lineage>
        <taxon>Eukaryota</taxon>
        <taxon>Fungi</taxon>
        <taxon>Dikarya</taxon>
        <taxon>Ascomycota</taxon>
        <taxon>Pezizomycotina</taxon>
        <taxon>Leotiomycetes</taxon>
        <taxon>Helotiales</taxon>
        <taxon>Pleuroascaceae</taxon>
        <taxon>Venustampulla</taxon>
    </lineage>
</organism>
<dbReference type="InterPro" id="IPR050346">
    <property type="entry name" value="FMO-like"/>
</dbReference>
<protein>
    <recommendedName>
        <fullName evidence="8">FAD protein</fullName>
    </recommendedName>
</protein>
<proteinExistence type="inferred from homology"/>
<dbReference type="InterPro" id="IPR020946">
    <property type="entry name" value="Flavin_mOase-like"/>
</dbReference>
<feature type="compositionally biased region" description="Basic and acidic residues" evidence="5">
    <location>
        <begin position="302"/>
        <end position="319"/>
    </location>
</feature>
<dbReference type="GO" id="GO:0050660">
    <property type="term" value="F:flavin adenine dinucleotide binding"/>
    <property type="evidence" value="ECO:0007669"/>
    <property type="project" value="InterPro"/>
</dbReference>
<comment type="similarity">
    <text evidence="1">Belongs to the FMO family.</text>
</comment>
<evidence type="ECO:0000256" key="1">
    <source>
        <dbReference type="ARBA" id="ARBA00009183"/>
    </source>
</evidence>
<keyword evidence="2" id="KW-0285">Flavoprotein</keyword>
<name>A0A370TJ79_9HELO</name>
<keyword evidence="7" id="KW-1185">Reference proteome</keyword>
<dbReference type="GO" id="GO:0004499">
    <property type="term" value="F:N,N-dimethylaniline monooxygenase activity"/>
    <property type="evidence" value="ECO:0007669"/>
    <property type="project" value="InterPro"/>
</dbReference>
<evidence type="ECO:0000256" key="2">
    <source>
        <dbReference type="ARBA" id="ARBA00022630"/>
    </source>
</evidence>
<sequence>MKSVAIVGAGPSGLVAAKTLLHSHPLGTFQVSVFEQTNSVGGLWAVEANPDHTLINPDMSTNLSQFTVCFSDLAWDTLELKPAPNAFPKAWQVNRYLECYAQKFLPDTIIHFRTKVKFAERIQLGWRTTLTDLETGGERVEIYDYLLVASGLFSEPAPIRFNFDDIALGKNPVPILHSSEFRKLGDLSLTGQQPSKGRILVIGGSHSGAEVAAGIAMQMSDARYSTNGSGIQPLDVIHVAPHPISAIPPFVQPRNGSPPTFLPLDTLLNDLSSRKDDPISFTFGHLTPEKTEQRRIMLDRLVKGANDEDKNSDERKEDASSSEGPYAVVSDHYAGFVASGAITPLLGRVTSVAHQRDDAQKTTGFVRAKIAQSSSDIEVQDIAAIVNATGFSASPALSFLSDDVKHRLGFDASCPRLPLLLNSDASTSSDAAPNNLALIGFSYGSYWGIVETQARMIAHRWYLDDHHIPRQDKSRENEKSKKIYTFITELRTMMKDDPSAVAQNFLGDYPGLMEECFRHLNLQRVDLQYGPKAGMVSPARYVDNGCGRAEAEKTMSKIQKMQDASANHSAFAARAAFTALHGTWKAKSKGYLDPVFDLLPLMATFHPRRTTAVGFDAEYLFLLHNKTEPKPSGQSSASKGEVERRMYRLREIDNEIEVWTADHPTAEKMLLKLEFGKATAHEYEKSLAVTNSTTDELATYKFTFSGVQVPRFKISVSSKTGSIEGGSELEFSR</sequence>
<dbReference type="PANTHER" id="PTHR23023">
    <property type="entry name" value="DIMETHYLANILINE MONOOXYGENASE"/>
    <property type="match status" value="1"/>
</dbReference>
<keyword evidence="4" id="KW-0560">Oxidoreductase</keyword>
<dbReference type="STRING" id="2656787.A0A370TJ79"/>
<comment type="caution">
    <text evidence="6">The sequence shown here is derived from an EMBL/GenBank/DDBJ whole genome shotgun (WGS) entry which is preliminary data.</text>
</comment>
<dbReference type="OrthoDB" id="66881at2759"/>
<dbReference type="Proteomes" id="UP000254866">
    <property type="component" value="Unassembled WGS sequence"/>
</dbReference>
<dbReference type="PRINTS" id="PR00368">
    <property type="entry name" value="FADPNR"/>
</dbReference>
<evidence type="ECO:0000256" key="4">
    <source>
        <dbReference type="ARBA" id="ARBA00023002"/>
    </source>
</evidence>
<dbReference type="InterPro" id="IPR036188">
    <property type="entry name" value="FAD/NAD-bd_sf"/>
</dbReference>
<accession>A0A370TJ79</accession>
<dbReference type="GeneID" id="43600180"/>
<reference evidence="6 7" key="1">
    <citation type="journal article" date="2018" name="IMA Fungus">
        <title>IMA Genome-F 9: Draft genome sequence of Annulohypoxylon stygium, Aspergillus mulundensis, Berkeleyomyces basicola (syn. Thielaviopsis basicola), Ceratocystis smalleyi, two Cercospora beticola strains, Coleophoma cylindrospora, Fusarium fracticaudum, Phialophora cf. hyalina, and Morchella septimelata.</title>
        <authorList>
            <person name="Wingfield B.D."/>
            <person name="Bills G.F."/>
            <person name="Dong Y."/>
            <person name="Huang W."/>
            <person name="Nel W.J."/>
            <person name="Swalarsk-Parry B.S."/>
            <person name="Vaghefi N."/>
            <person name="Wilken P.M."/>
            <person name="An Z."/>
            <person name="de Beer Z.W."/>
            <person name="De Vos L."/>
            <person name="Chen L."/>
            <person name="Duong T.A."/>
            <person name="Gao Y."/>
            <person name="Hammerbacher A."/>
            <person name="Kikkert J.R."/>
            <person name="Li Y."/>
            <person name="Li H."/>
            <person name="Li K."/>
            <person name="Li Q."/>
            <person name="Liu X."/>
            <person name="Ma X."/>
            <person name="Naidoo K."/>
            <person name="Pethybridge S.J."/>
            <person name="Sun J."/>
            <person name="Steenkamp E.T."/>
            <person name="van der Nest M.A."/>
            <person name="van Wyk S."/>
            <person name="Wingfield M.J."/>
            <person name="Xiong C."/>
            <person name="Yue Q."/>
            <person name="Zhang X."/>
        </authorList>
    </citation>
    <scope>NUCLEOTIDE SEQUENCE [LARGE SCALE GENOMIC DNA]</scope>
    <source>
        <strain evidence="6 7">BP 5553</strain>
    </source>
</reference>
<evidence type="ECO:0000256" key="5">
    <source>
        <dbReference type="SAM" id="MobiDB-lite"/>
    </source>
</evidence>
<evidence type="ECO:0008006" key="8">
    <source>
        <dbReference type="Google" id="ProtNLM"/>
    </source>
</evidence>
<dbReference type="SUPFAM" id="SSF51905">
    <property type="entry name" value="FAD/NAD(P)-binding domain"/>
    <property type="match status" value="1"/>
</dbReference>
<evidence type="ECO:0000313" key="7">
    <source>
        <dbReference type="Proteomes" id="UP000254866"/>
    </source>
</evidence>
<gene>
    <name evidence="6" type="ORF">BP5553_07331</name>
</gene>
<dbReference type="Gene3D" id="3.50.50.60">
    <property type="entry name" value="FAD/NAD(P)-binding domain"/>
    <property type="match status" value="1"/>
</dbReference>